<gene>
    <name evidence="2" type="ORF">CEP54_009674</name>
</gene>
<dbReference type="Proteomes" id="UP000288168">
    <property type="component" value="Unassembled WGS sequence"/>
</dbReference>
<name>A0A428PP66_9HYPO</name>
<feature type="transmembrane region" description="Helical" evidence="1">
    <location>
        <begin position="56"/>
        <end position="75"/>
    </location>
</feature>
<organism evidence="2 3">
    <name type="scientific">Fusarium duplospermum</name>
    <dbReference type="NCBI Taxonomy" id="1325734"/>
    <lineage>
        <taxon>Eukaryota</taxon>
        <taxon>Fungi</taxon>
        <taxon>Dikarya</taxon>
        <taxon>Ascomycota</taxon>
        <taxon>Pezizomycotina</taxon>
        <taxon>Sordariomycetes</taxon>
        <taxon>Hypocreomycetidae</taxon>
        <taxon>Hypocreales</taxon>
        <taxon>Nectriaceae</taxon>
        <taxon>Fusarium</taxon>
        <taxon>Fusarium solani species complex</taxon>
    </lineage>
</organism>
<accession>A0A428PP66</accession>
<evidence type="ECO:0000256" key="1">
    <source>
        <dbReference type="SAM" id="Phobius"/>
    </source>
</evidence>
<keyword evidence="1" id="KW-0812">Transmembrane</keyword>
<feature type="transmembrane region" description="Helical" evidence="1">
    <location>
        <begin position="142"/>
        <end position="166"/>
    </location>
</feature>
<dbReference type="EMBL" id="NKCI01000107">
    <property type="protein sequence ID" value="RSL54818.1"/>
    <property type="molecule type" value="Genomic_DNA"/>
</dbReference>
<keyword evidence="1" id="KW-1133">Transmembrane helix</keyword>
<feature type="transmembrane region" description="Helical" evidence="1">
    <location>
        <begin position="95"/>
        <end position="115"/>
    </location>
</feature>
<keyword evidence="3" id="KW-1185">Reference proteome</keyword>
<dbReference type="OrthoDB" id="3692311at2759"/>
<dbReference type="AlphaFoldDB" id="A0A428PP66"/>
<keyword evidence="1" id="KW-0472">Membrane</keyword>
<comment type="caution">
    <text evidence="2">The sequence shown here is derived from an EMBL/GenBank/DDBJ whole genome shotgun (WGS) entry which is preliminary data.</text>
</comment>
<evidence type="ECO:0000313" key="2">
    <source>
        <dbReference type="EMBL" id="RSL54818.1"/>
    </source>
</evidence>
<protein>
    <submittedName>
        <fullName evidence="2">Uncharacterized protein</fullName>
    </submittedName>
</protein>
<evidence type="ECO:0000313" key="3">
    <source>
        <dbReference type="Proteomes" id="UP000288168"/>
    </source>
</evidence>
<dbReference type="STRING" id="1325734.A0A428PP66"/>
<proteinExistence type="predicted"/>
<feature type="transmembrane region" description="Helical" evidence="1">
    <location>
        <begin position="573"/>
        <end position="597"/>
    </location>
</feature>
<reference evidence="2 3" key="1">
    <citation type="submission" date="2017-06" db="EMBL/GenBank/DDBJ databases">
        <title>Comparative genomic analysis of Ambrosia Fusariam Clade fungi.</title>
        <authorList>
            <person name="Stajich J.E."/>
            <person name="Carrillo J."/>
            <person name="Kijimoto T."/>
            <person name="Eskalen A."/>
            <person name="O'Donnell K."/>
            <person name="Kasson M."/>
        </authorList>
    </citation>
    <scope>NUCLEOTIDE SEQUENCE [LARGE SCALE GENOMIC DNA]</scope>
    <source>
        <strain evidence="2 3">NRRL62584</strain>
    </source>
</reference>
<sequence>METTSKATLGALEDQVLTIASTVEAQSGTPTEKCENENPRSTSMDMARRGFKPGTIMADAASVFCSLAFLVFSVVVLRTDGRSIDGAYSNYRNAITTLATAFPILFAAVMGRLMYQVSRWMLERGATMGALEQLMGSRTMGAALLTQAELGAFNILGLALVFVWVWSPLGGQALLRMLGSQLQTIASPSTIVHFDTDAAPRFASWYQISATNNGREGNMIALLSSMYNAALLSPDSIMNGDQDIWGNVKIPYLHSYGHVEDPKWQDITSSLFSEYSALVGVPINNVSRGNSSFLIESSYISLDCFSLTKTVFPNTEFIAINSSGLGGHPASLVPSLPNGTWQGHRWNDTSWTLAIDTFTDLMWTNSSFYTGHGFNSSQVNRPSMFTNEVGVEVNPTTLLIQVEYRYSGTSPPDCFSAKCGVVQHYVESRVNCSMSPPEDVQNCSVVEQRTSQKSHAPEDITFLSFVDVFDMLSFGLPRATHHASGLYGLEPSLKYIQNPSSVDMGSQTNPALENVSQEMFSYRLGQLINSYLLIGQVFPGILGGSIDSDAVFEPNITVPVEVTNLLEVYHVSLAWTGTFMFSCILLLLGGVLSVVFVHLARCPDVLGFVSTVVRDSKHVDTPPEAATMDGLDLTKSMKMRRIRYGVVHGVSEVEPLLGVGPEETVEKIKRT</sequence>